<reference evidence="2 3" key="1">
    <citation type="submission" date="2017-11" db="EMBL/GenBank/DDBJ databases">
        <title>Genomic Encyclopedia of Archaeal and Bacterial Type Strains, Phase II (KMG-II): From Individual Species to Whole Genera.</title>
        <authorList>
            <person name="Goeker M."/>
        </authorList>
    </citation>
    <scope>NUCLEOTIDE SEQUENCE [LARGE SCALE GENOMIC DNA]</scope>
    <source>
        <strain evidence="2 3">DSM 25478</strain>
    </source>
</reference>
<dbReference type="EMBL" id="PGFE01000002">
    <property type="protein sequence ID" value="PJJ74389.1"/>
    <property type="molecule type" value="Genomic_DNA"/>
</dbReference>
<protein>
    <submittedName>
        <fullName evidence="2">Uncharacterized protein</fullName>
    </submittedName>
</protein>
<dbReference type="RefSeq" id="WP_157802579.1">
    <property type="nucleotide sequence ID" value="NZ_BOOX01000014.1"/>
</dbReference>
<feature type="compositionally biased region" description="Basic and acidic residues" evidence="1">
    <location>
        <begin position="11"/>
        <end position="38"/>
    </location>
</feature>
<comment type="caution">
    <text evidence="2">The sequence shown here is derived from an EMBL/GenBank/DDBJ whole genome shotgun (WGS) entry which is preliminary data.</text>
</comment>
<feature type="region of interest" description="Disordered" evidence="1">
    <location>
        <begin position="273"/>
        <end position="312"/>
    </location>
</feature>
<accession>A0A2M9CR70</accession>
<sequence>MSVVVEPRAGLPEERGALDRPATDRPVPDRPAVDRPVPDRASAARAALAAAELRTGVRTPGRVGVRPLAPTVLRPEIATAAREGTHQEPVEASARFWPVHPDLADLLPQGAVQRGTVLVVQGSTALLLALVAEASRAGAWTTMVGHARVGMVAAVDAGIDLERTALVPAPGPDAAAAVGALLDGVDVVVVGPEAALDDADRRRLLGRARERGSVLVAAQPWPGAHVVLTAGASTWAGVDHGAGWLRSRTLPVERAGRAGAARPRRFEVTLPLRPLAPGRAPGTVGGAQAAAGSLLADPPTRGPAPPVLRRVG</sequence>
<name>A0A2M9CR70_9CELL</name>
<evidence type="ECO:0000256" key="1">
    <source>
        <dbReference type="SAM" id="MobiDB-lite"/>
    </source>
</evidence>
<feature type="region of interest" description="Disordered" evidence="1">
    <location>
        <begin position="1"/>
        <end position="41"/>
    </location>
</feature>
<dbReference type="Proteomes" id="UP000231693">
    <property type="component" value="Unassembled WGS sequence"/>
</dbReference>
<dbReference type="OrthoDB" id="3873597at2"/>
<keyword evidence="3" id="KW-1185">Reference proteome</keyword>
<dbReference type="AlphaFoldDB" id="A0A2M9CR70"/>
<gene>
    <name evidence="2" type="ORF">CLV28_1886</name>
</gene>
<proteinExistence type="predicted"/>
<organism evidence="2 3">
    <name type="scientific">Sediminihabitans luteus</name>
    <dbReference type="NCBI Taxonomy" id="1138585"/>
    <lineage>
        <taxon>Bacteria</taxon>
        <taxon>Bacillati</taxon>
        <taxon>Actinomycetota</taxon>
        <taxon>Actinomycetes</taxon>
        <taxon>Micrococcales</taxon>
        <taxon>Cellulomonadaceae</taxon>
        <taxon>Sediminihabitans</taxon>
    </lineage>
</organism>
<feature type="compositionally biased region" description="Low complexity" evidence="1">
    <location>
        <begin position="273"/>
        <end position="292"/>
    </location>
</feature>
<evidence type="ECO:0000313" key="3">
    <source>
        <dbReference type="Proteomes" id="UP000231693"/>
    </source>
</evidence>
<evidence type="ECO:0000313" key="2">
    <source>
        <dbReference type="EMBL" id="PJJ74389.1"/>
    </source>
</evidence>